<dbReference type="RefSeq" id="WP_145876129.1">
    <property type="nucleotide sequence ID" value="NZ_CP046904.1"/>
</dbReference>
<name>A0ABX6FQU8_9BURK</name>
<dbReference type="EMBL" id="CP046904">
    <property type="protein sequence ID" value="QGZ37757.1"/>
    <property type="molecule type" value="Genomic_DNA"/>
</dbReference>
<evidence type="ECO:0000313" key="2">
    <source>
        <dbReference type="Proteomes" id="UP000437862"/>
    </source>
</evidence>
<evidence type="ECO:0000313" key="1">
    <source>
        <dbReference type="EMBL" id="QGZ37757.1"/>
    </source>
</evidence>
<organism evidence="1 2">
    <name type="scientific">Pseudoduganella flava</name>
    <dbReference type="NCBI Taxonomy" id="871742"/>
    <lineage>
        <taxon>Bacteria</taxon>
        <taxon>Pseudomonadati</taxon>
        <taxon>Pseudomonadota</taxon>
        <taxon>Betaproteobacteria</taxon>
        <taxon>Burkholderiales</taxon>
        <taxon>Oxalobacteraceae</taxon>
        <taxon>Telluria group</taxon>
        <taxon>Pseudoduganella</taxon>
    </lineage>
</organism>
<gene>
    <name evidence="1" type="ORF">GO485_00925</name>
</gene>
<proteinExistence type="predicted"/>
<dbReference type="Proteomes" id="UP000437862">
    <property type="component" value="Chromosome"/>
</dbReference>
<sequence length="85" mass="9171">MSFQLAEVVAHSAKRANDDHAFNLGAAYALKALDVCGQLPADLVPFIARQLRANDRRNRVGHGVNVLQDLVKLTGHGSPKKKLGV</sequence>
<reference evidence="1 2" key="1">
    <citation type="submission" date="2019-12" db="EMBL/GenBank/DDBJ databases">
        <title>Draft Genome Sequences of Six Type Strains of the Genus Massilia.</title>
        <authorList>
            <person name="Miess H."/>
            <person name="Frediansyah A."/>
            <person name="Goeker M."/>
            <person name="Gross H."/>
        </authorList>
    </citation>
    <scope>NUCLEOTIDE SEQUENCE [LARGE SCALE GENOMIC DNA]</scope>
    <source>
        <strain evidence="1 2">DSM 26639</strain>
    </source>
</reference>
<accession>A0ABX6FQU8</accession>
<protein>
    <submittedName>
        <fullName evidence="1">Uncharacterized protein</fullName>
    </submittedName>
</protein>
<keyword evidence="2" id="KW-1185">Reference proteome</keyword>